<dbReference type="OrthoDB" id="9788272at2"/>
<sequence length="128" mass="14825">MHYIKKGHSQILAQKILHTTPSWGYITDENQKLLDIDTNAIEGYGDGITFFDNAKEIELLKNALLKCHKEDYWEKCILHSLANIDYFISFCKSYYIEIDSLKDALKANLITPQEIALQCSKLVFITFF</sequence>
<dbReference type="Proteomes" id="UP000244890">
    <property type="component" value="Chromosome"/>
</dbReference>
<gene>
    <name evidence="1" type="ORF">CDV25_06410</name>
</gene>
<dbReference type="KEGG" id="had:CDV25_06410"/>
<evidence type="ECO:0000313" key="2">
    <source>
        <dbReference type="Proteomes" id="UP000244890"/>
    </source>
</evidence>
<organism evidence="1 2">
    <name type="scientific">Helicobacter apodemus</name>
    <dbReference type="NCBI Taxonomy" id="135569"/>
    <lineage>
        <taxon>Bacteria</taxon>
        <taxon>Pseudomonadati</taxon>
        <taxon>Campylobacterota</taxon>
        <taxon>Epsilonproteobacteria</taxon>
        <taxon>Campylobacterales</taxon>
        <taxon>Helicobacteraceae</taxon>
        <taxon>Helicobacter</taxon>
    </lineage>
</organism>
<dbReference type="AlphaFoldDB" id="A0A2U8FDY2"/>
<reference evidence="1 2" key="1">
    <citation type="submission" date="2017-06" db="EMBL/GenBank/DDBJ databases">
        <title>Complete genome of Helicobacter apodemus.</title>
        <authorList>
            <person name="Cho S."/>
        </authorList>
    </citation>
    <scope>NUCLEOTIDE SEQUENCE [LARGE SCALE GENOMIC DNA]</scope>
    <source>
        <strain evidence="2">SNUVETPUB-15-01</strain>
    </source>
</reference>
<evidence type="ECO:0000313" key="1">
    <source>
        <dbReference type="EMBL" id="AWI34432.1"/>
    </source>
</evidence>
<protein>
    <submittedName>
        <fullName evidence="1">Uncharacterized protein</fullName>
    </submittedName>
</protein>
<dbReference type="EMBL" id="CP021886">
    <property type="protein sequence ID" value="AWI34432.1"/>
    <property type="molecule type" value="Genomic_DNA"/>
</dbReference>
<name>A0A2U8FDY2_9HELI</name>
<accession>A0A2U8FDY2</accession>
<proteinExistence type="predicted"/>